<dbReference type="Proteomes" id="UP001433508">
    <property type="component" value="Unassembled WGS sequence"/>
</dbReference>
<comment type="caution">
    <text evidence="1">The sequence shown here is derived from an EMBL/GenBank/DDBJ whole genome shotgun (WGS) entry which is preliminary data.</text>
</comment>
<gene>
    <name evidence="1" type="ORF">V1525DRAFT_424267</name>
</gene>
<keyword evidence="2" id="KW-1185">Reference proteome</keyword>
<name>A0ACC3T7B3_LIPKO</name>
<evidence type="ECO:0000313" key="1">
    <source>
        <dbReference type="EMBL" id="KAK9239813.1"/>
    </source>
</evidence>
<proteinExistence type="predicted"/>
<organism evidence="1 2">
    <name type="scientific">Lipomyces kononenkoae</name>
    <name type="common">Yeast</name>
    <dbReference type="NCBI Taxonomy" id="34357"/>
    <lineage>
        <taxon>Eukaryota</taxon>
        <taxon>Fungi</taxon>
        <taxon>Dikarya</taxon>
        <taxon>Ascomycota</taxon>
        <taxon>Saccharomycotina</taxon>
        <taxon>Lipomycetes</taxon>
        <taxon>Lipomycetales</taxon>
        <taxon>Lipomycetaceae</taxon>
        <taxon>Lipomyces</taxon>
    </lineage>
</organism>
<evidence type="ECO:0000313" key="2">
    <source>
        <dbReference type="Proteomes" id="UP001433508"/>
    </source>
</evidence>
<protein>
    <submittedName>
        <fullName evidence="1">Uncharacterized protein</fullName>
    </submittedName>
</protein>
<accession>A0ACC3T7B3</accession>
<sequence>MSSLSENDVQRKEDDSLSKYSVSAPISPRSSEPTPSPSPSSSSSSLSNYKSLAKLRKRVASALFSSSSQKEDQAERLSASQSSSDVNVMDSRPSLTPLATSPVPVAASGTSSPLTRSFSNLSHSSNSTTTSSALRGRPRSQTLSSLDTERRNRRESQQLNQITSITNILSLRLRSDSEPNFAELKTRQDSGIPQRSQTPRQSGPLLPLALLDTKLPDRHDGESAADYLKRAEALVSRNYIAHLLSKSDDEFYQTVLRMFCNKFNFVDDPIDMALRKFLLVVQLPRESQQIDRVLDAFAQRYHYCNPEVYISKDQAYVITFSLMILHTDAFNKSNKHKMQRPEYVRNTQVDGVASEVLECFFDNITYTPFIHMDEEIYSTPTYSEKLSERLSFSKPRKSLTIGKPTKEPEDPYVLIAENRLQDVRPALSEVLNLEDPYSYVGTAPQFEVKSLHREFINGPLLQILPPRPRQPLLVSPEIGFPSYVIQPDHTMTYIKVAKIGVLTSLERKKKKSSKAHWRSWGVVLTLSRVYFFKDVNWVRGLMDQLDATMAADEKAEPGHQAPYLFPPIQGFHADEVMSTQSMIALLDRSYTGRRHAFVMIAKGGVQDWFVADSEGEMNDWITKLNYAAALNSSGANMQGVEKSADGNPDLHHLVDILTALHTGLPSMMRSPANEKSNVVFSSLFYNDGNLQSLISNVISMRSDEETVIEFALQVSERRRDALESKVRELEDKLFSQTQELDADYRTAKHLSILTPIMSRSRDSLILSAGMVAAKMDWLRIEVMRTRCFREILVKELDSEREMIALLKKQLAALQKSSMRGDEKMGGPDGVDSETVITCFVDPPS</sequence>
<reference evidence="2" key="1">
    <citation type="journal article" date="2024" name="Front. Bioeng. Biotechnol.">
        <title>Genome-scale model development and genomic sequencing of the oleaginous clade Lipomyces.</title>
        <authorList>
            <person name="Czajka J.J."/>
            <person name="Han Y."/>
            <person name="Kim J."/>
            <person name="Mondo S.J."/>
            <person name="Hofstad B.A."/>
            <person name="Robles A."/>
            <person name="Haridas S."/>
            <person name="Riley R."/>
            <person name="LaButti K."/>
            <person name="Pangilinan J."/>
            <person name="Andreopoulos W."/>
            <person name="Lipzen A."/>
            <person name="Yan J."/>
            <person name="Wang M."/>
            <person name="Ng V."/>
            <person name="Grigoriev I.V."/>
            <person name="Spatafora J.W."/>
            <person name="Magnuson J.K."/>
            <person name="Baker S.E."/>
            <person name="Pomraning K.R."/>
        </authorList>
    </citation>
    <scope>NUCLEOTIDE SEQUENCE [LARGE SCALE GENOMIC DNA]</scope>
    <source>
        <strain evidence="2">CBS 7786</strain>
    </source>
</reference>
<dbReference type="EMBL" id="MU971343">
    <property type="protein sequence ID" value="KAK9239813.1"/>
    <property type="molecule type" value="Genomic_DNA"/>
</dbReference>